<keyword evidence="4" id="KW-0012">Acyltransferase</keyword>
<dbReference type="PANTHER" id="PTHR23028:SF53">
    <property type="entry name" value="ACYL_TRANSF_3 DOMAIN-CONTAINING PROTEIN"/>
    <property type="match status" value="1"/>
</dbReference>
<keyword evidence="2" id="KW-1133">Transmembrane helix</keyword>
<evidence type="ECO:0000313" key="5">
    <source>
        <dbReference type="Proteomes" id="UP001240150"/>
    </source>
</evidence>
<dbReference type="GO" id="GO:0016746">
    <property type="term" value="F:acyltransferase activity"/>
    <property type="evidence" value="ECO:0007669"/>
    <property type="project" value="UniProtKB-KW"/>
</dbReference>
<keyword evidence="2" id="KW-0472">Membrane</keyword>
<keyword evidence="2" id="KW-0812">Transmembrane</keyword>
<proteinExistence type="predicted"/>
<evidence type="ECO:0000259" key="3">
    <source>
        <dbReference type="Pfam" id="PF01757"/>
    </source>
</evidence>
<feature type="domain" description="Acyltransferase 3" evidence="3">
    <location>
        <begin position="36"/>
        <end position="360"/>
    </location>
</feature>
<dbReference type="Proteomes" id="UP001240150">
    <property type="component" value="Chromosome"/>
</dbReference>
<protein>
    <submittedName>
        <fullName evidence="4">Acyltransferase</fullName>
        <ecNumber evidence="4">2.3.-.-</ecNumber>
    </submittedName>
</protein>
<organism evidence="4 5">
    <name type="scientific">Actinoplanes oblitus</name>
    <dbReference type="NCBI Taxonomy" id="3040509"/>
    <lineage>
        <taxon>Bacteria</taxon>
        <taxon>Bacillati</taxon>
        <taxon>Actinomycetota</taxon>
        <taxon>Actinomycetes</taxon>
        <taxon>Micromonosporales</taxon>
        <taxon>Micromonosporaceae</taxon>
        <taxon>Actinoplanes</taxon>
    </lineage>
</organism>
<dbReference type="EMBL" id="CP126980">
    <property type="protein sequence ID" value="WIM95730.1"/>
    <property type="molecule type" value="Genomic_DNA"/>
</dbReference>
<evidence type="ECO:0000256" key="2">
    <source>
        <dbReference type="SAM" id="Phobius"/>
    </source>
</evidence>
<dbReference type="InterPro" id="IPR002656">
    <property type="entry name" value="Acyl_transf_3_dom"/>
</dbReference>
<feature type="transmembrane region" description="Helical" evidence="2">
    <location>
        <begin position="278"/>
        <end position="297"/>
    </location>
</feature>
<feature type="transmembrane region" description="Helical" evidence="2">
    <location>
        <begin position="77"/>
        <end position="96"/>
    </location>
</feature>
<dbReference type="RefSeq" id="WP_284917042.1">
    <property type="nucleotide sequence ID" value="NZ_CP126980.1"/>
</dbReference>
<feature type="transmembrane region" description="Helical" evidence="2">
    <location>
        <begin position="39"/>
        <end position="57"/>
    </location>
</feature>
<keyword evidence="4" id="KW-0808">Transferase</keyword>
<feature type="transmembrane region" description="Helical" evidence="2">
    <location>
        <begin position="245"/>
        <end position="263"/>
    </location>
</feature>
<dbReference type="PANTHER" id="PTHR23028">
    <property type="entry name" value="ACETYLTRANSFERASE"/>
    <property type="match status" value="1"/>
</dbReference>
<evidence type="ECO:0000313" key="4">
    <source>
        <dbReference type="EMBL" id="WIM95730.1"/>
    </source>
</evidence>
<dbReference type="InterPro" id="IPR050879">
    <property type="entry name" value="Acyltransferase_3"/>
</dbReference>
<dbReference type="EC" id="2.3.-.-" evidence="4"/>
<feature type="transmembrane region" description="Helical" evidence="2">
    <location>
        <begin position="340"/>
        <end position="362"/>
    </location>
</feature>
<reference evidence="4 5" key="1">
    <citation type="submission" date="2023-06" db="EMBL/GenBank/DDBJ databases">
        <authorList>
            <person name="Yushchuk O."/>
            <person name="Binda E."/>
            <person name="Ruckert-Reed C."/>
            <person name="Fedorenko V."/>
            <person name="Kalinowski J."/>
            <person name="Marinelli F."/>
        </authorList>
    </citation>
    <scope>NUCLEOTIDE SEQUENCE [LARGE SCALE GENOMIC DNA]</scope>
    <source>
        <strain evidence="4 5">NRRL 3884</strain>
    </source>
</reference>
<name>A0ABY8WJ09_9ACTN</name>
<evidence type="ECO:0000256" key="1">
    <source>
        <dbReference type="SAM" id="MobiDB-lite"/>
    </source>
</evidence>
<feature type="transmembrane region" description="Helical" evidence="2">
    <location>
        <begin position="168"/>
        <end position="188"/>
    </location>
</feature>
<gene>
    <name evidence="4" type="ORF">ACTOB_007859</name>
</gene>
<feature type="compositionally biased region" description="Low complexity" evidence="1">
    <location>
        <begin position="392"/>
        <end position="417"/>
    </location>
</feature>
<feature type="region of interest" description="Disordered" evidence="1">
    <location>
        <begin position="392"/>
        <end position="433"/>
    </location>
</feature>
<feature type="transmembrane region" description="Helical" evidence="2">
    <location>
        <begin position="304"/>
        <end position="320"/>
    </location>
</feature>
<feature type="transmembrane region" description="Helical" evidence="2">
    <location>
        <begin position="117"/>
        <end position="138"/>
    </location>
</feature>
<accession>A0ABY8WJ09</accession>
<feature type="transmembrane region" description="Helical" evidence="2">
    <location>
        <begin position="219"/>
        <end position="238"/>
    </location>
</feature>
<sequence length="433" mass="46918">MTNETLAPRVRTGPTTQKTALVVPASGTRRPVRLATLDALRLVAALAVAAYHLTVSWRIDGHRQPEHFLPHVSHVTIYGFLGVELFFLISGFVICMSSWNRSLGDFFTSRVSRLYPAYWVCLLITAAVVTIAPITGGVPVTGSPGLLQIAANLTMLQEPMGIGSVDTVYWTLFVELRFYLLFAALAAFGLTYRRVVLFCAAWMTVAVISPMLGSKAIEVLAIPGYAPYFIAGVAAFLIHRFGRSPLLFGIVGMAWLISLQHVIGRVSDVNPGFPVPTWPGPVIITAAYAALLAIALGWTDRIRWAWLTTAGALTYPFYLLHQRIGYTVIRHTYEATRLPAAVLVPGAMLLTLGLAWLVYRLVEKPLAARMRAGLRQAFADLRAASARDAAPAGEAAPVPGAAPAREARAAAPSTRPRTGVRVIRQVPGRSGER</sequence>
<feature type="transmembrane region" description="Helical" evidence="2">
    <location>
        <begin position="195"/>
        <end position="213"/>
    </location>
</feature>
<keyword evidence="5" id="KW-1185">Reference proteome</keyword>
<dbReference type="Pfam" id="PF01757">
    <property type="entry name" value="Acyl_transf_3"/>
    <property type="match status" value="1"/>
</dbReference>